<dbReference type="Proteomes" id="UP000598120">
    <property type="component" value="Unassembled WGS sequence"/>
</dbReference>
<comment type="caution">
    <text evidence="2">The sequence shown here is derived from an EMBL/GenBank/DDBJ whole genome shotgun (WGS) entry which is preliminary data.</text>
</comment>
<keyword evidence="3" id="KW-1185">Reference proteome</keyword>
<evidence type="ECO:0000259" key="1">
    <source>
        <dbReference type="Pfam" id="PF00535"/>
    </source>
</evidence>
<dbReference type="SUPFAM" id="SSF53448">
    <property type="entry name" value="Nucleotide-diphospho-sugar transferases"/>
    <property type="match status" value="1"/>
</dbReference>
<dbReference type="InterPro" id="IPR029044">
    <property type="entry name" value="Nucleotide-diphossugar_trans"/>
</dbReference>
<protein>
    <recommendedName>
        <fullName evidence="1">Glycosyltransferase 2-like domain-containing protein</fullName>
    </recommendedName>
</protein>
<reference evidence="2 3" key="1">
    <citation type="journal article" date="2014" name="Int. J. Syst. Evol. Microbiol.">
        <title>Complete genome sequence of Corynebacterium casei LMG S-19264T (=DSM 44701T), isolated from a smear-ripened cheese.</title>
        <authorList>
            <consortium name="US DOE Joint Genome Institute (JGI-PGF)"/>
            <person name="Walter F."/>
            <person name="Albersmeier A."/>
            <person name="Kalinowski J."/>
            <person name="Ruckert C."/>
        </authorList>
    </citation>
    <scope>NUCLEOTIDE SEQUENCE [LARGE SCALE GENOMIC DNA]</scope>
    <source>
        <strain evidence="2 3">CGMCC 1.15295</strain>
    </source>
</reference>
<dbReference type="InterPro" id="IPR001173">
    <property type="entry name" value="Glyco_trans_2-like"/>
</dbReference>
<organism evidence="2 3">
    <name type="scientific">Aquaticitalea lipolytica</name>
    <dbReference type="NCBI Taxonomy" id="1247562"/>
    <lineage>
        <taxon>Bacteria</taxon>
        <taxon>Pseudomonadati</taxon>
        <taxon>Bacteroidota</taxon>
        <taxon>Flavobacteriia</taxon>
        <taxon>Flavobacteriales</taxon>
        <taxon>Flavobacteriaceae</taxon>
        <taxon>Aquaticitalea</taxon>
    </lineage>
</organism>
<accession>A0A8J2TNN9</accession>
<dbReference type="Gene3D" id="3.90.550.10">
    <property type="entry name" value="Spore Coat Polysaccharide Biosynthesis Protein SpsA, Chain A"/>
    <property type="match status" value="1"/>
</dbReference>
<evidence type="ECO:0000313" key="2">
    <source>
        <dbReference type="EMBL" id="GFZ78063.1"/>
    </source>
</evidence>
<dbReference type="PANTHER" id="PTHR43179">
    <property type="entry name" value="RHAMNOSYLTRANSFERASE WBBL"/>
    <property type="match status" value="1"/>
</dbReference>
<dbReference type="EMBL" id="BMIC01000001">
    <property type="protein sequence ID" value="GFZ78063.1"/>
    <property type="molecule type" value="Genomic_DNA"/>
</dbReference>
<dbReference type="Pfam" id="PF00535">
    <property type="entry name" value="Glycos_transf_2"/>
    <property type="match status" value="1"/>
</dbReference>
<sequence>MVYIIIVTYNAMQWLSKTLSSIPAEFSVVIVDNNSSDKTLDFINNNYQQITVLSQSENLGFGKANNLGISYALNKGADYVFLLNQDAYLHPTTIEKLLDAHKSNPQLGIISPLHLNGNGDNLDVGFLNAITNSGLEHFNDNFKAQKLNSVYELPFVNAAAWLLPKQTLEIVGGFDPIFFHYGEDDNYCQRILFHGLKIGVVTDAIINHDRENRTPKKVEIYSSQYYKTKEKDYKLRWSNILESNYSFKPKLWELQKRRIKALLKLDFKLFSGVGKEIQLIKKHKSEILNSRAINMTKGRHYL</sequence>
<dbReference type="RefSeq" id="WP_188604711.1">
    <property type="nucleotide sequence ID" value="NZ_BMIC01000001.1"/>
</dbReference>
<dbReference type="CDD" id="cd04186">
    <property type="entry name" value="GT_2_like_c"/>
    <property type="match status" value="1"/>
</dbReference>
<feature type="domain" description="Glycosyltransferase 2-like" evidence="1">
    <location>
        <begin position="4"/>
        <end position="129"/>
    </location>
</feature>
<evidence type="ECO:0000313" key="3">
    <source>
        <dbReference type="Proteomes" id="UP000598120"/>
    </source>
</evidence>
<gene>
    <name evidence="2" type="ORF">GCM10011531_04500</name>
</gene>
<dbReference type="PANTHER" id="PTHR43179:SF7">
    <property type="entry name" value="RHAMNOSYLTRANSFERASE WBBL"/>
    <property type="match status" value="1"/>
</dbReference>
<proteinExistence type="predicted"/>
<dbReference type="AlphaFoldDB" id="A0A8J2TNN9"/>
<name>A0A8J2TNN9_9FLAO</name>